<gene>
    <name evidence="3" type="ORF">L497_2727</name>
</gene>
<evidence type="ECO:0000256" key="1">
    <source>
        <dbReference type="SAM" id="MobiDB-lite"/>
    </source>
</evidence>
<evidence type="ECO:0000313" key="3">
    <source>
        <dbReference type="EMBL" id="KAK86870.1"/>
    </source>
</evidence>
<accession>A0A158M1A7</accession>
<keyword evidence="2" id="KW-0732">Signal</keyword>
<feature type="region of interest" description="Disordered" evidence="1">
    <location>
        <begin position="34"/>
        <end position="57"/>
    </location>
</feature>
<dbReference type="InterPro" id="IPR011690">
    <property type="entry name" value="P_starv_induced_PsiF"/>
</dbReference>
<sequence>MIFRTSTIVAGLCLALMAGGTAVAQTAAPAAATKEMTPQQKRMSDCNASAAGKKGDDRKTYMSSCLKGEAPAKPLTPQQQRMKDCNAKAGAQSLAGDQRKTFMSTCLKGG</sequence>
<dbReference type="Proteomes" id="UP000026682">
    <property type="component" value="Unassembled WGS sequence"/>
</dbReference>
<feature type="signal peptide" evidence="2">
    <location>
        <begin position="1"/>
        <end position="24"/>
    </location>
</feature>
<evidence type="ECO:0000313" key="4">
    <source>
        <dbReference type="Proteomes" id="UP000026682"/>
    </source>
</evidence>
<name>A0A158M1A7_9BORD</name>
<evidence type="ECO:0000256" key="2">
    <source>
        <dbReference type="SAM" id="SignalP"/>
    </source>
</evidence>
<dbReference type="PATRIC" id="fig|1331206.3.peg.3516"/>
<dbReference type="AlphaFoldDB" id="A0A158M1A7"/>
<organism evidence="3 4">
    <name type="scientific">Bordetella holmesii CDC-H585-BH</name>
    <dbReference type="NCBI Taxonomy" id="1331206"/>
    <lineage>
        <taxon>Bacteria</taxon>
        <taxon>Pseudomonadati</taxon>
        <taxon>Pseudomonadota</taxon>
        <taxon>Betaproteobacteria</taxon>
        <taxon>Burkholderiales</taxon>
        <taxon>Alcaligenaceae</taxon>
        <taxon>Bordetella</taxon>
    </lineage>
</organism>
<dbReference type="EMBL" id="JFZZ01000145">
    <property type="protein sequence ID" value="KAK86870.1"/>
    <property type="molecule type" value="Genomic_DNA"/>
</dbReference>
<reference evidence="3 4" key="1">
    <citation type="submission" date="2014-03" db="EMBL/GenBank/DDBJ databases">
        <title>Genome sequence of Bordetella holmseii.</title>
        <authorList>
            <person name="Harvill E."/>
            <person name="Goodfield L.L."/>
            <person name="Ivanov Y."/>
            <person name="Meyer J.A."/>
            <person name="Newth C."/>
            <person name="Cassiday P."/>
            <person name="Tondella M.L."/>
            <person name="Liao P."/>
            <person name="Zimmerman J."/>
            <person name="Meert K."/>
            <person name="Wessel D."/>
            <person name="Berger J."/>
            <person name="Dean J.M."/>
            <person name="Holubkov R."/>
            <person name="Burr J."/>
            <person name="Liu T."/>
            <person name="Brinkac L.M."/>
            <person name="Sanka R."/>
            <person name="Kim M."/>
            <person name="Losada L."/>
        </authorList>
    </citation>
    <scope>NUCLEOTIDE SEQUENCE [LARGE SCALE GENOMIC DNA]</scope>
    <source>
        <strain evidence="3 4">CDC-H585-BH</strain>
    </source>
</reference>
<feature type="chain" id="PRO_5007628432" evidence="2">
    <location>
        <begin position="25"/>
        <end position="110"/>
    </location>
</feature>
<comment type="caution">
    <text evidence="3">The sequence shown here is derived from an EMBL/GenBank/DDBJ whole genome shotgun (WGS) entry which is preliminary data.</text>
</comment>
<dbReference type="Pfam" id="PF07769">
    <property type="entry name" value="PsiF_repeat"/>
    <property type="match status" value="2"/>
</dbReference>
<dbReference type="GeneID" id="93118560"/>
<protein>
    <submittedName>
        <fullName evidence="3">PsiF repeat protein</fullName>
    </submittedName>
</protein>
<proteinExistence type="predicted"/>
<dbReference type="RefSeq" id="WP_005016603.1">
    <property type="nucleotide sequence ID" value="NZ_JFZZ01000145.1"/>
</dbReference>
<dbReference type="STRING" id="35814.BBB42_16560"/>